<sequence>MIGLSIKSNQHFTSSGGLFALVVKCLFAIAVYGFLLSSFGSRAMEIQFASSDKLTPARISNDSVMGGISSSQIEINHSATTKADINSSGHVHFSGQVSLENNGGFASMEYQITSSIPATKQVKLTVLGDGKQYQLRFKTSELSFGEAYVANFETTKGQVTEHLFSQTDFAAQFRGRSINAPTIEFNNVNRVGFLIANKQAGAFSLQLDSIEFEEHD</sequence>
<proteinExistence type="inferred from homology"/>
<dbReference type="InterPro" id="IPR013857">
    <property type="entry name" value="NADH-UbQ_OxRdtase-assoc_prot30"/>
</dbReference>
<dbReference type="RefSeq" id="WP_080916654.1">
    <property type="nucleotide sequence ID" value="NZ_CP020472.1"/>
</dbReference>
<feature type="domain" description="NADH:ubiquinone oxidoreductase intermediate-associated protein 30" evidence="3">
    <location>
        <begin position="46"/>
        <end position="206"/>
    </location>
</feature>
<dbReference type="Proteomes" id="UP000191820">
    <property type="component" value="Chromosome"/>
</dbReference>
<dbReference type="EMBL" id="CP020472">
    <property type="protein sequence ID" value="ARD23696.1"/>
    <property type="molecule type" value="Genomic_DNA"/>
</dbReference>
<name>A0ABM6JQ30_9GAMM</name>
<keyword evidence="2" id="KW-0812">Transmembrane</keyword>
<reference evidence="4 5" key="1">
    <citation type="submission" date="2017-03" db="EMBL/GenBank/DDBJ databases">
        <title>Genome sequencing of Shewanella japonica KCTC 22435.</title>
        <authorList>
            <person name="Kim K.M."/>
        </authorList>
    </citation>
    <scope>NUCLEOTIDE SEQUENCE [LARGE SCALE GENOMIC DNA]</scope>
    <source>
        <strain evidence="4 5">KCTC 22435</strain>
    </source>
</reference>
<dbReference type="SUPFAM" id="SSF49785">
    <property type="entry name" value="Galactose-binding domain-like"/>
    <property type="match status" value="1"/>
</dbReference>
<gene>
    <name evidence="4" type="ORF">SJ2017_3445</name>
</gene>
<evidence type="ECO:0000256" key="2">
    <source>
        <dbReference type="SAM" id="Phobius"/>
    </source>
</evidence>
<accession>A0ABM6JQ30</accession>
<evidence type="ECO:0000313" key="5">
    <source>
        <dbReference type="Proteomes" id="UP000191820"/>
    </source>
</evidence>
<evidence type="ECO:0000259" key="3">
    <source>
        <dbReference type="Pfam" id="PF08547"/>
    </source>
</evidence>
<evidence type="ECO:0000256" key="1">
    <source>
        <dbReference type="ARBA" id="ARBA00007884"/>
    </source>
</evidence>
<dbReference type="InterPro" id="IPR008979">
    <property type="entry name" value="Galactose-bd-like_sf"/>
</dbReference>
<comment type="similarity">
    <text evidence="1">Belongs to the CIA30 family.</text>
</comment>
<dbReference type="PANTHER" id="PTHR13194">
    <property type="entry name" value="COMPLEX I INTERMEDIATE-ASSOCIATED PROTEIN 30"/>
    <property type="match status" value="1"/>
</dbReference>
<dbReference type="InterPro" id="IPR039131">
    <property type="entry name" value="NDUFAF1"/>
</dbReference>
<evidence type="ECO:0000313" key="4">
    <source>
        <dbReference type="EMBL" id="ARD23696.1"/>
    </source>
</evidence>
<protein>
    <recommendedName>
        <fullName evidence="3">NADH:ubiquinone oxidoreductase intermediate-associated protein 30 domain-containing protein</fullName>
    </recommendedName>
</protein>
<keyword evidence="2" id="KW-0472">Membrane</keyword>
<keyword evidence="5" id="KW-1185">Reference proteome</keyword>
<keyword evidence="2" id="KW-1133">Transmembrane helix</keyword>
<organism evidence="4 5">
    <name type="scientific">Shewanella japonica</name>
    <dbReference type="NCBI Taxonomy" id="93973"/>
    <lineage>
        <taxon>Bacteria</taxon>
        <taxon>Pseudomonadati</taxon>
        <taxon>Pseudomonadota</taxon>
        <taxon>Gammaproteobacteria</taxon>
        <taxon>Alteromonadales</taxon>
        <taxon>Shewanellaceae</taxon>
        <taxon>Shewanella</taxon>
    </lineage>
</organism>
<dbReference type="Pfam" id="PF08547">
    <property type="entry name" value="CIA30"/>
    <property type="match status" value="1"/>
</dbReference>
<feature type="transmembrane region" description="Helical" evidence="2">
    <location>
        <begin position="12"/>
        <end position="35"/>
    </location>
</feature>
<dbReference type="PANTHER" id="PTHR13194:SF19">
    <property type="entry name" value="NAD(P)-BINDING ROSSMANN-FOLD SUPERFAMILY PROTEIN"/>
    <property type="match status" value="1"/>
</dbReference>